<dbReference type="Pfam" id="PF00248">
    <property type="entry name" value="Aldo_ket_red"/>
    <property type="match status" value="1"/>
</dbReference>
<proteinExistence type="inferred from homology"/>
<dbReference type="GO" id="GO:0016491">
    <property type="term" value="F:oxidoreductase activity"/>
    <property type="evidence" value="ECO:0007669"/>
    <property type="project" value="UniProtKB-KW"/>
</dbReference>
<reference evidence="6" key="1">
    <citation type="submission" date="2025-08" db="UniProtKB">
        <authorList>
            <consortium name="RefSeq"/>
        </authorList>
    </citation>
    <scope>IDENTIFICATION</scope>
    <source>
        <tissue evidence="6">Blood</tissue>
    </source>
</reference>
<evidence type="ECO:0000259" key="4">
    <source>
        <dbReference type="Pfam" id="PF00248"/>
    </source>
</evidence>
<feature type="compositionally biased region" description="Basic and acidic residues" evidence="3">
    <location>
        <begin position="16"/>
        <end position="26"/>
    </location>
</feature>
<dbReference type="PANTHER" id="PTHR43364">
    <property type="entry name" value="NADH-SPECIFIC METHYLGLYOXAL REDUCTASE-RELATED"/>
    <property type="match status" value="1"/>
</dbReference>
<dbReference type="AlphaFoldDB" id="A0A6J2DPT8"/>
<accession>A0A6J2DPT8</accession>
<dbReference type="Proteomes" id="UP000515165">
    <property type="component" value="Chromosome 4"/>
</dbReference>
<organism evidence="5 6">
    <name type="scientific">Zalophus californianus</name>
    <name type="common">California sealion</name>
    <dbReference type="NCBI Taxonomy" id="9704"/>
    <lineage>
        <taxon>Eukaryota</taxon>
        <taxon>Metazoa</taxon>
        <taxon>Chordata</taxon>
        <taxon>Craniata</taxon>
        <taxon>Vertebrata</taxon>
        <taxon>Euteleostomi</taxon>
        <taxon>Mammalia</taxon>
        <taxon>Eutheria</taxon>
        <taxon>Laurasiatheria</taxon>
        <taxon>Carnivora</taxon>
        <taxon>Caniformia</taxon>
        <taxon>Pinnipedia</taxon>
        <taxon>Otariidae</taxon>
        <taxon>Zalophus</taxon>
    </lineage>
</organism>
<dbReference type="OrthoDB" id="48988at2759"/>
<name>A0A6J2DPT8_ZALCA</name>
<sequence>HPDPGWSLWKISDPRSRENRLWDRRAAGQPERLPPTPPNQGLISRLLAAKIATKANPWGENSLKPDSVRAQLETSLKRLQCPRVDLFYLHLPDHDTPVEETLRACHQLHQEGKFVELGLSNYAAWEVAKICTLCRRNGWILPAVYQGRYNATTRQVETELFPCLRHCGLRFYAHNPLAGSLLTGKYKFEDKDGKQPVGRFFGNNWAETYRNRYSYTAVGISLLPLLFHFLKFGNAIKGIQAHGSKQPVAKLHSSEVSRFRSQCPKQCSQDFSPPGPGLHPAELRPDGFELDCSSWFTRHAPSGCPQGRGHPWHVLRGAADTELGSDRGRAPGAGRGAGLRSSLAPGHPQMSQLLPLGPVLA</sequence>
<evidence type="ECO:0000313" key="5">
    <source>
        <dbReference type="Proteomes" id="UP000515165"/>
    </source>
</evidence>
<keyword evidence="5" id="KW-1185">Reference proteome</keyword>
<keyword evidence="1" id="KW-0560">Oxidoreductase</keyword>
<dbReference type="Gene3D" id="3.20.20.100">
    <property type="entry name" value="NADP-dependent oxidoreductase domain"/>
    <property type="match status" value="1"/>
</dbReference>
<feature type="non-terminal residue" evidence="6">
    <location>
        <position position="1"/>
    </location>
</feature>
<feature type="region of interest" description="Disordered" evidence="3">
    <location>
        <begin position="16"/>
        <end position="39"/>
    </location>
</feature>
<dbReference type="InterPro" id="IPR023210">
    <property type="entry name" value="NADP_OxRdtase_dom"/>
</dbReference>
<evidence type="ECO:0000313" key="6">
    <source>
        <dbReference type="RefSeq" id="XP_027458324.1"/>
    </source>
</evidence>
<dbReference type="InterPro" id="IPR036812">
    <property type="entry name" value="NAD(P)_OxRdtase_dom_sf"/>
</dbReference>
<feature type="region of interest" description="Disordered" evidence="3">
    <location>
        <begin position="322"/>
        <end position="361"/>
    </location>
</feature>
<evidence type="ECO:0000256" key="1">
    <source>
        <dbReference type="ARBA" id="ARBA00023002"/>
    </source>
</evidence>
<dbReference type="GeneID" id="113927008"/>
<comment type="similarity">
    <text evidence="2">Belongs to the aldo/keto reductase family. Aldo/keto reductase 2 subfamily.</text>
</comment>
<feature type="domain" description="NADP-dependent oxidoreductase" evidence="4">
    <location>
        <begin position="50"/>
        <end position="193"/>
    </location>
</feature>
<gene>
    <name evidence="6" type="primary">LOC113927008</name>
</gene>
<protein>
    <submittedName>
        <fullName evidence="6">Uncharacterized protein LOC113927008</fullName>
    </submittedName>
</protein>
<dbReference type="RefSeq" id="XP_027458324.1">
    <property type="nucleotide sequence ID" value="XM_027602523.2"/>
</dbReference>
<dbReference type="InterPro" id="IPR050523">
    <property type="entry name" value="AKR_Detox_Biosynth"/>
</dbReference>
<dbReference type="SUPFAM" id="SSF51430">
    <property type="entry name" value="NAD(P)-linked oxidoreductase"/>
    <property type="match status" value="1"/>
</dbReference>
<evidence type="ECO:0000256" key="3">
    <source>
        <dbReference type="SAM" id="MobiDB-lite"/>
    </source>
</evidence>
<dbReference type="PANTHER" id="PTHR43364:SF4">
    <property type="entry name" value="NAD(P)-LINKED OXIDOREDUCTASE SUPERFAMILY PROTEIN"/>
    <property type="match status" value="1"/>
</dbReference>
<evidence type="ECO:0000256" key="2">
    <source>
        <dbReference type="ARBA" id="ARBA00038157"/>
    </source>
</evidence>
<dbReference type="KEGG" id="zca:113927008"/>